<comment type="caution">
    <text evidence="8">The sequence shown here is derived from an EMBL/GenBank/DDBJ whole genome shotgun (WGS) entry which is preliminary data.</text>
</comment>
<comment type="similarity">
    <text evidence="2 5">Belongs to the glucose-6-phosphate 1-epimerase family.</text>
</comment>
<dbReference type="GO" id="GO:0030246">
    <property type="term" value="F:carbohydrate binding"/>
    <property type="evidence" value="ECO:0007669"/>
    <property type="project" value="UniProtKB-UniRule"/>
</dbReference>
<feature type="active site" evidence="6">
    <location>
        <position position="299"/>
    </location>
</feature>
<dbReference type="Pfam" id="PF01263">
    <property type="entry name" value="Aldose_epim"/>
    <property type="match status" value="1"/>
</dbReference>
<keyword evidence="9" id="KW-1185">Reference proteome</keyword>
<dbReference type="GO" id="GO:0047938">
    <property type="term" value="F:glucose-6-phosphate 1-epimerase activity"/>
    <property type="evidence" value="ECO:0007669"/>
    <property type="project" value="UniProtKB-UniRule"/>
</dbReference>
<name>A0A250XA79_9CHLO</name>
<accession>A0A250XA79</accession>
<gene>
    <name evidence="8" type="ORF">CEUSTIGMA_g7416.t1</name>
</gene>
<dbReference type="GO" id="GO:0005975">
    <property type="term" value="P:carbohydrate metabolic process"/>
    <property type="evidence" value="ECO:0007669"/>
    <property type="project" value="InterPro"/>
</dbReference>
<dbReference type="InterPro" id="IPR014718">
    <property type="entry name" value="GH-type_carb-bd"/>
</dbReference>
<evidence type="ECO:0000256" key="3">
    <source>
        <dbReference type="ARBA" id="ARBA00012083"/>
    </source>
</evidence>
<dbReference type="EMBL" id="BEGY01000047">
    <property type="protein sequence ID" value="GAX79977.1"/>
    <property type="molecule type" value="Genomic_DNA"/>
</dbReference>
<dbReference type="OrthoDB" id="1659429at2759"/>
<dbReference type="AlphaFoldDB" id="A0A250XA79"/>
<dbReference type="PIRSF" id="PIRSF016020">
    <property type="entry name" value="PHexose_mutarotase"/>
    <property type="match status" value="1"/>
</dbReference>
<evidence type="ECO:0000313" key="9">
    <source>
        <dbReference type="Proteomes" id="UP000232323"/>
    </source>
</evidence>
<feature type="active site" evidence="6">
    <location>
        <position position="201"/>
    </location>
</feature>
<dbReference type="PANTHER" id="PTHR11122">
    <property type="entry name" value="APOSPORY-ASSOCIATED PROTEIN C-RELATED"/>
    <property type="match status" value="1"/>
</dbReference>
<reference evidence="8 9" key="1">
    <citation type="submission" date="2017-08" db="EMBL/GenBank/DDBJ databases">
        <title>Acidophilic green algal genome provides insights into adaptation to an acidic environment.</title>
        <authorList>
            <person name="Hirooka S."/>
            <person name="Hirose Y."/>
            <person name="Kanesaki Y."/>
            <person name="Higuchi S."/>
            <person name="Fujiwara T."/>
            <person name="Onuma R."/>
            <person name="Era A."/>
            <person name="Ohbayashi R."/>
            <person name="Uzuka A."/>
            <person name="Nozaki H."/>
            <person name="Yoshikawa H."/>
            <person name="Miyagishima S.Y."/>
        </authorList>
    </citation>
    <scope>NUCLEOTIDE SEQUENCE [LARGE SCALE GENOMIC DNA]</scope>
    <source>
        <strain evidence="8 9">NIES-2499</strain>
    </source>
</reference>
<protein>
    <recommendedName>
        <fullName evidence="3 5">glucose-6-phosphate 1-epimerase</fullName>
        <ecNumber evidence="3 5">5.1.3.15</ecNumber>
    </recommendedName>
</protein>
<evidence type="ECO:0000256" key="5">
    <source>
        <dbReference type="PIRNR" id="PIRNR016020"/>
    </source>
</evidence>
<dbReference type="CDD" id="cd09020">
    <property type="entry name" value="D-hex-6-P-epi_like"/>
    <property type="match status" value="1"/>
</dbReference>
<keyword evidence="4 5" id="KW-0413">Isomerase</keyword>
<dbReference type="InterPro" id="IPR025532">
    <property type="entry name" value="G6P_1-epimerase"/>
</dbReference>
<proteinExistence type="inferred from homology"/>
<dbReference type="InterPro" id="IPR011013">
    <property type="entry name" value="Gal_mutarotase_sf_dom"/>
</dbReference>
<feature type="region of interest" description="Disordered" evidence="7">
    <location>
        <begin position="1"/>
        <end position="21"/>
    </location>
</feature>
<dbReference type="Gene3D" id="2.70.98.10">
    <property type="match status" value="1"/>
</dbReference>
<comment type="catalytic activity">
    <reaction evidence="1">
        <text>alpha-D-glucose 6-phosphate = beta-D-glucose 6-phosphate</text>
        <dbReference type="Rhea" id="RHEA:16249"/>
        <dbReference type="ChEBI" id="CHEBI:58225"/>
        <dbReference type="ChEBI" id="CHEBI:58247"/>
        <dbReference type="EC" id="5.1.3.15"/>
    </reaction>
</comment>
<organism evidence="8 9">
    <name type="scientific">Chlamydomonas eustigma</name>
    <dbReference type="NCBI Taxonomy" id="1157962"/>
    <lineage>
        <taxon>Eukaryota</taxon>
        <taxon>Viridiplantae</taxon>
        <taxon>Chlorophyta</taxon>
        <taxon>core chlorophytes</taxon>
        <taxon>Chlorophyceae</taxon>
        <taxon>CS clade</taxon>
        <taxon>Chlamydomonadales</taxon>
        <taxon>Chlamydomonadaceae</taxon>
        <taxon>Chlamydomonas</taxon>
    </lineage>
</organism>
<dbReference type="InterPro" id="IPR008183">
    <property type="entry name" value="Aldose_1/G6P_1-epimerase"/>
</dbReference>
<sequence length="328" mass="35805">MAMMLRRSATSSGRSTRKTSSSFKRPTLIVASSVAELQEKYGIAGSVEVVSGTAGSTKVVLKHGCGSSAEVYLYGACVTSWKQASGDEVLYVRPDAVFDKSKPISGGIPHCFPQFGPGKIQQHGFARNLEWSVATTAADPNPDEKDPRVELVLTENDYTLSMWPHKFKAVYTVCLHGEQLQTELRVLNTDDKPFEFTTALHTYIEVLSVDKAKVTGLKGLTYLDKGKDPKNPEIKVEDRDAVTFSSYVDSVYLAAPSHVELEVGTGAAVAIDTEGWEDVVTWNPWTTMESCYKNFVCVENAKFGKPATVQPGDTWKAAANFSVVDVSQ</sequence>
<evidence type="ECO:0000256" key="2">
    <source>
        <dbReference type="ARBA" id="ARBA00005866"/>
    </source>
</evidence>
<evidence type="ECO:0000256" key="4">
    <source>
        <dbReference type="ARBA" id="ARBA00023235"/>
    </source>
</evidence>
<evidence type="ECO:0000256" key="7">
    <source>
        <dbReference type="SAM" id="MobiDB-lite"/>
    </source>
</evidence>
<dbReference type="Proteomes" id="UP000232323">
    <property type="component" value="Unassembled WGS sequence"/>
</dbReference>
<evidence type="ECO:0000256" key="1">
    <source>
        <dbReference type="ARBA" id="ARBA00001096"/>
    </source>
</evidence>
<dbReference type="GO" id="GO:0005737">
    <property type="term" value="C:cytoplasm"/>
    <property type="evidence" value="ECO:0007669"/>
    <property type="project" value="TreeGrafter"/>
</dbReference>
<dbReference type="SUPFAM" id="SSF74650">
    <property type="entry name" value="Galactose mutarotase-like"/>
    <property type="match status" value="1"/>
</dbReference>
<evidence type="ECO:0000256" key="6">
    <source>
        <dbReference type="PIRSR" id="PIRSR016020-1"/>
    </source>
</evidence>
<dbReference type="PANTHER" id="PTHR11122:SF39">
    <property type="entry name" value="GLUCOSE-6-PHOSPHATE 1-EPIMERASE"/>
    <property type="match status" value="1"/>
</dbReference>
<dbReference type="EC" id="5.1.3.15" evidence="3 5"/>
<dbReference type="STRING" id="1157962.A0A250XA79"/>
<evidence type="ECO:0000313" key="8">
    <source>
        <dbReference type="EMBL" id="GAX79977.1"/>
    </source>
</evidence>